<dbReference type="Proteomes" id="UP000095281">
    <property type="component" value="Unplaced"/>
</dbReference>
<evidence type="ECO:0000313" key="3">
    <source>
        <dbReference type="Proteomes" id="UP000095281"/>
    </source>
</evidence>
<organism evidence="3 4">
    <name type="scientific">Meloidogyne hapla</name>
    <name type="common">Root-knot nematode worm</name>
    <dbReference type="NCBI Taxonomy" id="6305"/>
    <lineage>
        <taxon>Eukaryota</taxon>
        <taxon>Metazoa</taxon>
        <taxon>Ecdysozoa</taxon>
        <taxon>Nematoda</taxon>
        <taxon>Chromadorea</taxon>
        <taxon>Rhabditida</taxon>
        <taxon>Tylenchina</taxon>
        <taxon>Tylenchomorpha</taxon>
        <taxon>Tylenchoidea</taxon>
        <taxon>Meloidogynidae</taxon>
        <taxon>Meloidogyninae</taxon>
        <taxon>Meloidogyne</taxon>
    </lineage>
</organism>
<keyword evidence="2" id="KW-0472">Membrane</keyword>
<name>A0A1I8BJV6_MELHA</name>
<evidence type="ECO:0000256" key="2">
    <source>
        <dbReference type="SAM" id="Phobius"/>
    </source>
</evidence>
<evidence type="ECO:0000256" key="1">
    <source>
        <dbReference type="SAM" id="MobiDB-lite"/>
    </source>
</evidence>
<keyword evidence="3" id="KW-1185">Reference proteome</keyword>
<protein>
    <submittedName>
        <fullName evidence="4">Uncharacterized protein</fullName>
    </submittedName>
</protein>
<proteinExistence type="predicted"/>
<feature type="transmembrane region" description="Helical" evidence="2">
    <location>
        <begin position="146"/>
        <end position="164"/>
    </location>
</feature>
<dbReference type="WBParaSite" id="MhA1_Contig2594.frz3.gene4">
    <property type="protein sequence ID" value="MhA1_Contig2594.frz3.gene4"/>
    <property type="gene ID" value="MhA1_Contig2594.frz3.gene4"/>
</dbReference>
<feature type="compositionally biased region" description="Low complexity" evidence="1">
    <location>
        <begin position="65"/>
        <end position="84"/>
    </location>
</feature>
<keyword evidence="2" id="KW-1133">Transmembrane helix</keyword>
<reference evidence="4" key="1">
    <citation type="submission" date="2016-11" db="UniProtKB">
        <authorList>
            <consortium name="WormBaseParasite"/>
        </authorList>
    </citation>
    <scope>IDENTIFICATION</scope>
</reference>
<keyword evidence="2" id="KW-0812">Transmembrane</keyword>
<dbReference type="AlphaFoldDB" id="A0A1I8BJV6"/>
<feature type="region of interest" description="Disordered" evidence="1">
    <location>
        <begin position="65"/>
        <end position="90"/>
    </location>
</feature>
<evidence type="ECO:0000313" key="4">
    <source>
        <dbReference type="WBParaSite" id="MhA1_Contig2594.frz3.gene4"/>
    </source>
</evidence>
<sequence length="167" mass="19139">MVEEGCWHDTVTNGIQCLCQKDFCNSPRNLWTSDPNKPPIEGLKMLKRNPFVDYEYLEEESSIGKKTSSSSSESVNSILSSLDDSNSDNGDERDLIPINFDDYMNWVENNSDKNIIQITDNDTLIIEATTINIQLNSSPTIKIKGINFLFSIIFCFLIFIFIRFEYL</sequence>
<accession>A0A1I8BJV6</accession>